<dbReference type="RefSeq" id="WP_136902014.1">
    <property type="nucleotide sequence ID" value="NZ_SUME01000005.1"/>
</dbReference>
<dbReference type="Proteomes" id="UP000306808">
    <property type="component" value="Unassembled WGS sequence"/>
</dbReference>
<gene>
    <name evidence="1" type="ORF">FAZ15_14420</name>
</gene>
<protein>
    <recommendedName>
        <fullName evidence="3">Hydrolase</fullName>
    </recommendedName>
</protein>
<accession>A0A4U0PBQ3</accession>
<keyword evidence="2" id="KW-1185">Reference proteome</keyword>
<evidence type="ECO:0000313" key="2">
    <source>
        <dbReference type="Proteomes" id="UP000306808"/>
    </source>
</evidence>
<evidence type="ECO:0008006" key="3">
    <source>
        <dbReference type="Google" id="ProtNLM"/>
    </source>
</evidence>
<comment type="caution">
    <text evidence="1">The sequence shown here is derived from an EMBL/GenBank/DDBJ whole genome shotgun (WGS) entry which is preliminary data.</text>
</comment>
<dbReference type="OrthoDB" id="1092608at2"/>
<reference evidence="1 2" key="1">
    <citation type="submission" date="2019-04" db="EMBL/GenBank/DDBJ databases">
        <title>Sphingobacterium olei sp. nov., isolated from oil-contaminated soil.</title>
        <authorList>
            <person name="Liu B."/>
        </authorList>
    </citation>
    <scope>NUCLEOTIDE SEQUENCE [LARGE SCALE GENOMIC DNA]</scope>
    <source>
        <strain evidence="1 2">HAL-9</strain>
    </source>
</reference>
<evidence type="ECO:0000313" key="1">
    <source>
        <dbReference type="EMBL" id="TJZ60074.1"/>
    </source>
</evidence>
<dbReference type="Gene3D" id="3.20.20.70">
    <property type="entry name" value="Aldolase class I"/>
    <property type="match status" value="1"/>
</dbReference>
<proteinExistence type="predicted"/>
<name>A0A4U0PBQ3_9SPHI</name>
<dbReference type="InterPro" id="IPR013785">
    <property type="entry name" value="Aldolase_TIM"/>
</dbReference>
<organism evidence="1 2">
    <name type="scientific">Sphingobacterium olei</name>
    <dbReference type="NCBI Taxonomy" id="2571155"/>
    <lineage>
        <taxon>Bacteria</taxon>
        <taxon>Pseudomonadati</taxon>
        <taxon>Bacteroidota</taxon>
        <taxon>Sphingobacteriia</taxon>
        <taxon>Sphingobacteriales</taxon>
        <taxon>Sphingobacteriaceae</taxon>
        <taxon>Sphingobacterium</taxon>
    </lineage>
</organism>
<dbReference type="EMBL" id="SUME01000005">
    <property type="protein sequence ID" value="TJZ60074.1"/>
    <property type="molecule type" value="Genomic_DNA"/>
</dbReference>
<dbReference type="AlphaFoldDB" id="A0A4U0PBQ3"/>
<sequence length="240" mass="25787">MGNEKAENLIFRKSIFCIKTQSKKIATPNVIAEKCNGVLFGNTTIKSFIFSTDMALIENNDADAVLAVYPFSPSQKIMKSLIDFSEKPVICGVGGGLTQGKVSLEMALVAEGLGAAAIIVNQPFQNNHIEAIKRKINIPIISSVSLKELSFKDRVNAGVDIFHVTGGPNTASIIEHINFAVPCFPIIATGGKTIENIQTSIRSGADAIVLTPPSSGELFKSIMSQYRSGINKLKNTVNLF</sequence>
<dbReference type="SUPFAM" id="SSF51395">
    <property type="entry name" value="FMN-linked oxidoreductases"/>
    <property type="match status" value="1"/>
</dbReference>